<protein>
    <submittedName>
        <fullName evidence="2">Uncharacterized protein</fullName>
    </submittedName>
</protein>
<feature type="transmembrane region" description="Helical" evidence="1">
    <location>
        <begin position="59"/>
        <end position="79"/>
    </location>
</feature>
<accession>A0ABS5BJD2</accession>
<keyword evidence="1" id="KW-0812">Transmembrane</keyword>
<reference evidence="2 3" key="1">
    <citation type="submission" date="2021-04" db="EMBL/GenBank/DDBJ databases">
        <authorList>
            <person name="Ivanova A."/>
        </authorList>
    </citation>
    <scope>NUCLEOTIDE SEQUENCE [LARGE SCALE GENOMIC DNA]</scope>
    <source>
        <strain evidence="2 3">G18</strain>
    </source>
</reference>
<proteinExistence type="predicted"/>
<comment type="caution">
    <text evidence="2">The sequence shown here is derived from an EMBL/GenBank/DDBJ whole genome shotgun (WGS) entry which is preliminary data.</text>
</comment>
<name>A0ABS5BJD2_9BACT</name>
<feature type="transmembrane region" description="Helical" evidence="1">
    <location>
        <begin position="94"/>
        <end position="115"/>
    </location>
</feature>
<dbReference type="RefSeq" id="WP_210651609.1">
    <property type="nucleotide sequence ID" value="NZ_JAGKQQ010000001.1"/>
</dbReference>
<organism evidence="2 3">
    <name type="scientific">Gemmata palustris</name>
    <dbReference type="NCBI Taxonomy" id="2822762"/>
    <lineage>
        <taxon>Bacteria</taxon>
        <taxon>Pseudomonadati</taxon>
        <taxon>Planctomycetota</taxon>
        <taxon>Planctomycetia</taxon>
        <taxon>Gemmatales</taxon>
        <taxon>Gemmataceae</taxon>
        <taxon>Gemmata</taxon>
    </lineage>
</organism>
<keyword evidence="1" id="KW-0472">Membrane</keyword>
<sequence>MLTTGAIVAAGIGFVSTGWFASQPPVLTVVTATGLCLSSAVATFLLADAVFRHTPQFGPIAVLMGTGVRMAVAVVGVLLLGEVLTKHGAPRDEFAGWVTYLYIVTLAIECGLLMYGKAQIIPEKAP</sequence>
<dbReference type="EMBL" id="JAGKQQ010000001">
    <property type="protein sequence ID" value="MBP3953815.1"/>
    <property type="molecule type" value="Genomic_DNA"/>
</dbReference>
<gene>
    <name evidence="2" type="ORF">J8F10_00685</name>
</gene>
<evidence type="ECO:0000256" key="1">
    <source>
        <dbReference type="SAM" id="Phobius"/>
    </source>
</evidence>
<evidence type="ECO:0000313" key="3">
    <source>
        <dbReference type="Proteomes" id="UP000676565"/>
    </source>
</evidence>
<evidence type="ECO:0000313" key="2">
    <source>
        <dbReference type="EMBL" id="MBP3953815.1"/>
    </source>
</evidence>
<keyword evidence="3" id="KW-1185">Reference proteome</keyword>
<feature type="transmembrane region" description="Helical" evidence="1">
    <location>
        <begin position="27"/>
        <end position="47"/>
    </location>
</feature>
<keyword evidence="1" id="KW-1133">Transmembrane helix</keyword>
<dbReference type="Proteomes" id="UP000676565">
    <property type="component" value="Unassembled WGS sequence"/>
</dbReference>